<name>A0A841CCB3_9PSEU</name>
<feature type="region of interest" description="Disordered" evidence="1">
    <location>
        <begin position="1"/>
        <end position="20"/>
    </location>
</feature>
<dbReference type="EMBL" id="JACHJN010000001">
    <property type="protein sequence ID" value="MBB5953817.1"/>
    <property type="molecule type" value="Genomic_DNA"/>
</dbReference>
<evidence type="ECO:0000313" key="2">
    <source>
        <dbReference type="EMBL" id="MBB5953817.1"/>
    </source>
</evidence>
<evidence type="ECO:0000313" key="3">
    <source>
        <dbReference type="Proteomes" id="UP000547510"/>
    </source>
</evidence>
<dbReference type="Proteomes" id="UP000547510">
    <property type="component" value="Unassembled WGS sequence"/>
</dbReference>
<dbReference type="Gene3D" id="1.10.287.1060">
    <property type="entry name" value="ESAT-6-like"/>
    <property type="match status" value="1"/>
</dbReference>
<evidence type="ECO:0008006" key="4">
    <source>
        <dbReference type="Google" id="ProtNLM"/>
    </source>
</evidence>
<proteinExistence type="predicted"/>
<accession>A0A841CCB3</accession>
<gene>
    <name evidence="2" type="ORF">FHS29_000387</name>
</gene>
<comment type="caution">
    <text evidence="2">The sequence shown here is derived from an EMBL/GenBank/DDBJ whole genome shotgun (WGS) entry which is preliminary data.</text>
</comment>
<protein>
    <recommendedName>
        <fullName evidence="4">Excreted virulence factor EspC (Type VII ESX diderm)</fullName>
    </recommendedName>
</protein>
<reference evidence="2 3" key="1">
    <citation type="submission" date="2020-08" db="EMBL/GenBank/DDBJ databases">
        <title>Genomic Encyclopedia of Type Strains, Phase III (KMG-III): the genomes of soil and plant-associated and newly described type strains.</title>
        <authorList>
            <person name="Whitman W."/>
        </authorList>
    </citation>
    <scope>NUCLEOTIDE SEQUENCE [LARGE SCALE GENOMIC DNA]</scope>
    <source>
        <strain evidence="2 3">CECT 8640</strain>
    </source>
</reference>
<evidence type="ECO:0000256" key="1">
    <source>
        <dbReference type="SAM" id="MobiDB-lite"/>
    </source>
</evidence>
<sequence length="109" mass="11136">MSGNLDLSGGTIGQSGEQLTGTAERLTSEIASFGGRLAGFENAFGGDDLGSAMQMVYDAISTAAMECFDDNAAVLAETGGKLVEMGAEYAGVEQSNEGLFTDLLGRLGQ</sequence>
<dbReference type="AlphaFoldDB" id="A0A841CCB3"/>
<dbReference type="RefSeq" id="WP_184687595.1">
    <property type="nucleotide sequence ID" value="NZ_JACHJN010000001.1"/>
</dbReference>
<keyword evidence="3" id="KW-1185">Reference proteome</keyword>
<organism evidence="2 3">
    <name type="scientific">Saccharothrix tamanrassetensis</name>
    <dbReference type="NCBI Taxonomy" id="1051531"/>
    <lineage>
        <taxon>Bacteria</taxon>
        <taxon>Bacillati</taxon>
        <taxon>Actinomycetota</taxon>
        <taxon>Actinomycetes</taxon>
        <taxon>Pseudonocardiales</taxon>
        <taxon>Pseudonocardiaceae</taxon>
        <taxon>Saccharothrix</taxon>
    </lineage>
</organism>